<dbReference type="Gene3D" id="3.30.830.10">
    <property type="entry name" value="Metalloenzyme, LuxS/M16 peptidase-like"/>
    <property type="match status" value="2"/>
</dbReference>
<comment type="caution">
    <text evidence="2">The sequence shown here is derived from an EMBL/GenBank/DDBJ whole genome shotgun (WGS) entry which is preliminary data.</text>
</comment>
<dbReference type="Proteomes" id="UP000013378">
    <property type="component" value="Unassembled WGS sequence"/>
</dbReference>
<organism evidence="2 3">
    <name type="scientific">Caldisalinibacter kiritimatiensis</name>
    <dbReference type="NCBI Taxonomy" id="1304284"/>
    <lineage>
        <taxon>Bacteria</taxon>
        <taxon>Bacillati</taxon>
        <taxon>Bacillota</taxon>
        <taxon>Tissierellia</taxon>
        <taxon>Tissierellales</taxon>
        <taxon>Thermohalobacteraceae</taxon>
        <taxon>Caldisalinibacter</taxon>
    </lineage>
</organism>
<dbReference type="EMBL" id="ARZA01000066">
    <property type="protein sequence ID" value="EOD01249.1"/>
    <property type="molecule type" value="Genomic_DNA"/>
</dbReference>
<feature type="domain" description="Peptidase M16 C-terminal" evidence="1">
    <location>
        <begin position="183"/>
        <end position="359"/>
    </location>
</feature>
<protein>
    <submittedName>
        <fullName evidence="2">Zinc protease</fullName>
    </submittedName>
</protein>
<evidence type="ECO:0000313" key="2">
    <source>
        <dbReference type="EMBL" id="EOD01249.1"/>
    </source>
</evidence>
<evidence type="ECO:0000259" key="1">
    <source>
        <dbReference type="Pfam" id="PF05193"/>
    </source>
</evidence>
<gene>
    <name evidence="2" type="ORF">L21TH_0603</name>
</gene>
<dbReference type="Pfam" id="PF05193">
    <property type="entry name" value="Peptidase_M16_C"/>
    <property type="match status" value="1"/>
</dbReference>
<dbReference type="InterPro" id="IPR050361">
    <property type="entry name" value="MPP/UQCRC_Complex"/>
</dbReference>
<dbReference type="SUPFAM" id="SSF63411">
    <property type="entry name" value="LuxS/MPP-like metallohydrolase"/>
    <property type="match status" value="2"/>
</dbReference>
<dbReference type="GO" id="GO:0008233">
    <property type="term" value="F:peptidase activity"/>
    <property type="evidence" value="ECO:0007669"/>
    <property type="project" value="UniProtKB-KW"/>
</dbReference>
<dbReference type="PANTHER" id="PTHR11851">
    <property type="entry name" value="METALLOPROTEASE"/>
    <property type="match status" value="1"/>
</dbReference>
<evidence type="ECO:0000313" key="3">
    <source>
        <dbReference type="Proteomes" id="UP000013378"/>
    </source>
</evidence>
<dbReference type="AlphaFoldDB" id="R1CX94"/>
<dbReference type="eggNOG" id="COG0612">
    <property type="taxonomic scope" value="Bacteria"/>
</dbReference>
<dbReference type="GO" id="GO:0046872">
    <property type="term" value="F:metal ion binding"/>
    <property type="evidence" value="ECO:0007669"/>
    <property type="project" value="InterPro"/>
</dbReference>
<reference evidence="2 3" key="1">
    <citation type="journal article" date="2015" name="Geomicrobiol. J.">
        <title>Caldisalinibacter kiritimatiensis gen. nov., sp. nov., a moderately thermohalophilic thiosulfate-reducing bacterium from a hypersaline microbial mat.</title>
        <authorList>
            <person name="Ben Hania W."/>
            <person name="Joseph M."/>
            <person name="Fiebig A."/>
            <person name="Bunk B."/>
            <person name="Klenk H.-P."/>
            <person name="Fardeau M.-L."/>
            <person name="Spring S."/>
        </authorList>
    </citation>
    <scope>NUCLEOTIDE SEQUENCE [LARGE SCALE GENOMIC DNA]</scope>
    <source>
        <strain evidence="2 3">L21-TH-D2</strain>
    </source>
</reference>
<keyword evidence="3" id="KW-1185">Reference proteome</keyword>
<dbReference type="NCBIfam" id="NF047422">
    <property type="entry name" value="YfmF_fam"/>
    <property type="match status" value="1"/>
</dbReference>
<dbReference type="PATRIC" id="fig|1304284.3.peg.592"/>
<dbReference type="PANTHER" id="PTHR11851:SF186">
    <property type="entry name" value="INACTIVE METALLOPROTEASE YMFF-RELATED"/>
    <property type="match status" value="1"/>
</dbReference>
<keyword evidence="2" id="KW-0645">Protease</keyword>
<name>R1CX94_9FIRM</name>
<dbReference type="RefSeq" id="WP_006308812.1">
    <property type="nucleotide sequence ID" value="NZ_ARZA01000066.1"/>
</dbReference>
<keyword evidence="2" id="KW-0378">Hydrolase</keyword>
<proteinExistence type="predicted"/>
<dbReference type="InterPro" id="IPR011249">
    <property type="entry name" value="Metalloenz_LuxS/M16"/>
</dbReference>
<sequence>MSISSMLEKLEEGLYLNVIHTNKFKTNLVNVYILRPLNREEVTKNALIPLILRRGTKEYKTSLDIQKRLEELYGSNLSINVNKKGERQIIRFTIEGPDSDIVASDNLLKDQLKMLYNIITNPLLEKELFSVKYVEQEKKNLKKKIEGRVNNKKQYALDRCIEEMCKNENYRLYKYGYTEDIEKITNSDLYKHYKEILKTSPIFISVVGNVMKEDIVEQIKNIFKFRRDNIIEIPREDVIKAVVEVNKVFDEMDVNQGKLTLGYRTNVPYEDELYESLLLASNILGGGPNSKLFENVREKESLAYYVYSKSYKFKSIMLIASGIEFQNYDKALDIIRKQVEDMKKGKFEQGHIENSKSSLITAIKSMTDNNFSLAEFYLSQFITNDNRSINQIINNLKVISKDNVVEAAKKLSLDTIYFLKKK</sequence>
<dbReference type="OrthoDB" id="9762085at2"/>
<dbReference type="STRING" id="1304284.L21TH_0603"/>
<dbReference type="GO" id="GO:0006508">
    <property type="term" value="P:proteolysis"/>
    <property type="evidence" value="ECO:0007669"/>
    <property type="project" value="UniProtKB-KW"/>
</dbReference>
<dbReference type="InterPro" id="IPR007863">
    <property type="entry name" value="Peptidase_M16_C"/>
</dbReference>
<accession>R1CX94</accession>